<dbReference type="InterPro" id="IPR037460">
    <property type="entry name" value="SEST-like"/>
</dbReference>
<evidence type="ECO:0000313" key="2">
    <source>
        <dbReference type="Proteomes" id="UP000766486"/>
    </source>
</evidence>
<dbReference type="SUPFAM" id="SSF52266">
    <property type="entry name" value="SGNH hydrolase"/>
    <property type="match status" value="1"/>
</dbReference>
<dbReference type="EMBL" id="CABFNS010000937">
    <property type="protein sequence ID" value="VUC37277.1"/>
    <property type="molecule type" value="Genomic_DNA"/>
</dbReference>
<protein>
    <recommendedName>
        <fullName evidence="3">SGNH hydrolase-type esterase domain-containing protein</fullName>
    </recommendedName>
</protein>
<reference evidence="1 2" key="1">
    <citation type="submission" date="2019-06" db="EMBL/GenBank/DDBJ databases">
        <authorList>
            <person name="Broberg M."/>
        </authorList>
    </citation>
    <scope>NUCLEOTIDE SEQUENCE [LARGE SCALE GENOMIC DNA]</scope>
</reference>
<sequence length="229" mass="25947">MPVQSLFPRDTLDFDADDLTYLKKMAAVRDSYSAGIGSGSPLERSYHEWNCRRYDQFYPWLINQNPRLGASETRSFQFESCSGAVTQDVIDKQIPVSDSNQQVILFSAGGNDVELTNILNQCIYQWAAFNPAQVAVAKIAALKNESWSEWIDFEKYGRGCEGQIGISMQLINSPWLSSQRDTTIEAAKKKLASEYVKGSPNAMACQIALIIDQRLQWLDLLYWCCFIKE</sequence>
<organism evidence="1 2">
    <name type="scientific">Bionectria ochroleuca</name>
    <name type="common">Gliocladium roseum</name>
    <dbReference type="NCBI Taxonomy" id="29856"/>
    <lineage>
        <taxon>Eukaryota</taxon>
        <taxon>Fungi</taxon>
        <taxon>Dikarya</taxon>
        <taxon>Ascomycota</taxon>
        <taxon>Pezizomycotina</taxon>
        <taxon>Sordariomycetes</taxon>
        <taxon>Hypocreomycetidae</taxon>
        <taxon>Hypocreales</taxon>
        <taxon>Bionectriaceae</taxon>
        <taxon>Clonostachys</taxon>
    </lineage>
</organism>
<keyword evidence="2" id="KW-1185">Reference proteome</keyword>
<dbReference type="InterPro" id="IPR036514">
    <property type="entry name" value="SGNH_hydro_sf"/>
</dbReference>
<gene>
    <name evidence="1" type="ORF">CLO192961_LOCUS466346</name>
</gene>
<name>A0ABY6V4L7_BIOOC</name>
<evidence type="ECO:0008006" key="3">
    <source>
        <dbReference type="Google" id="ProtNLM"/>
    </source>
</evidence>
<accession>A0ABY6V4L7</accession>
<comment type="caution">
    <text evidence="1">The sequence shown here is derived from an EMBL/GenBank/DDBJ whole genome shotgun (WGS) entry which is preliminary data.</text>
</comment>
<dbReference type="PANTHER" id="PTHR37981:SF1">
    <property type="entry name" value="SGNH HYDROLASE-TYPE ESTERASE DOMAIN-CONTAINING PROTEIN"/>
    <property type="match status" value="1"/>
</dbReference>
<dbReference type="Proteomes" id="UP000766486">
    <property type="component" value="Unassembled WGS sequence"/>
</dbReference>
<dbReference type="Gene3D" id="3.40.50.1110">
    <property type="entry name" value="SGNH hydrolase"/>
    <property type="match status" value="1"/>
</dbReference>
<proteinExistence type="predicted"/>
<dbReference type="PANTHER" id="PTHR37981">
    <property type="entry name" value="LIPASE 2"/>
    <property type="match status" value="1"/>
</dbReference>
<evidence type="ECO:0000313" key="1">
    <source>
        <dbReference type="EMBL" id="VUC37277.1"/>
    </source>
</evidence>